<dbReference type="OrthoDB" id="3266090at2759"/>
<name>A0A4Z0A7I1_9AGAM</name>
<sequence length="151" mass="17665">TRGIELDELDPRAVDMLPPELLVYPKKPHNNRKHFHFGVGVSYDCLWEYCIARDLVPKHNHTDMYCSSAMVRAAVKELDRLCGAQLELCNIANVEHEYVLSRFSNYTWFSKKLSDRDEQKVVDIIHKELGICDRPIWYHKLVRCPSGRGFF</sequence>
<dbReference type="AlphaFoldDB" id="A0A4Z0A7I1"/>
<reference evidence="1 2" key="1">
    <citation type="submission" date="2019-02" db="EMBL/GenBank/DDBJ databases">
        <title>Genome sequencing of the rare red list fungi Hericium alpestre (H. flagellum).</title>
        <authorList>
            <person name="Buettner E."/>
            <person name="Kellner H."/>
        </authorList>
    </citation>
    <scope>NUCLEOTIDE SEQUENCE [LARGE SCALE GENOMIC DNA]</scope>
    <source>
        <strain evidence="1 2">DSM 108284</strain>
    </source>
</reference>
<organism evidence="1 2">
    <name type="scientific">Hericium alpestre</name>
    <dbReference type="NCBI Taxonomy" id="135208"/>
    <lineage>
        <taxon>Eukaryota</taxon>
        <taxon>Fungi</taxon>
        <taxon>Dikarya</taxon>
        <taxon>Basidiomycota</taxon>
        <taxon>Agaricomycotina</taxon>
        <taxon>Agaricomycetes</taxon>
        <taxon>Russulales</taxon>
        <taxon>Hericiaceae</taxon>
        <taxon>Hericium</taxon>
    </lineage>
</organism>
<dbReference type="EMBL" id="SFCI01000129">
    <property type="protein sequence ID" value="TFY82231.1"/>
    <property type="molecule type" value="Genomic_DNA"/>
</dbReference>
<keyword evidence="2" id="KW-1185">Reference proteome</keyword>
<proteinExistence type="predicted"/>
<accession>A0A4Z0A7I1</accession>
<evidence type="ECO:0000313" key="2">
    <source>
        <dbReference type="Proteomes" id="UP000298061"/>
    </source>
</evidence>
<evidence type="ECO:0000313" key="1">
    <source>
        <dbReference type="EMBL" id="TFY82231.1"/>
    </source>
</evidence>
<protein>
    <submittedName>
        <fullName evidence="1">Uncharacterized protein</fullName>
    </submittedName>
</protein>
<dbReference type="Proteomes" id="UP000298061">
    <property type="component" value="Unassembled WGS sequence"/>
</dbReference>
<comment type="caution">
    <text evidence="1">The sequence shown here is derived from an EMBL/GenBank/DDBJ whole genome shotgun (WGS) entry which is preliminary data.</text>
</comment>
<gene>
    <name evidence="1" type="ORF">EWM64_g1772</name>
</gene>
<feature type="non-terminal residue" evidence="1">
    <location>
        <position position="1"/>
    </location>
</feature>